<name>A0A542ZXM4_RARFA</name>
<dbReference type="GO" id="GO:0000270">
    <property type="term" value="P:peptidoglycan metabolic process"/>
    <property type="evidence" value="ECO:0007669"/>
    <property type="project" value="TreeGrafter"/>
</dbReference>
<organism evidence="4 5">
    <name type="scientific">Rarobacter faecitabidus</name>
    <dbReference type="NCBI Taxonomy" id="13243"/>
    <lineage>
        <taxon>Bacteria</taxon>
        <taxon>Bacillati</taxon>
        <taxon>Actinomycetota</taxon>
        <taxon>Actinomycetes</taxon>
        <taxon>Micrococcales</taxon>
        <taxon>Rarobacteraceae</taxon>
        <taxon>Rarobacter</taxon>
    </lineage>
</organism>
<dbReference type="Gene3D" id="3.40.710.10">
    <property type="entry name" value="DD-peptidase/beta-lactamase superfamily"/>
    <property type="match status" value="2"/>
</dbReference>
<dbReference type="EMBL" id="VFOS01000001">
    <property type="protein sequence ID" value="TQL64960.1"/>
    <property type="molecule type" value="Genomic_DNA"/>
</dbReference>
<feature type="transmembrane region" description="Helical" evidence="3">
    <location>
        <begin position="29"/>
        <end position="49"/>
    </location>
</feature>
<keyword evidence="3" id="KW-0812">Transmembrane</keyword>
<dbReference type="PANTHER" id="PTHR30023">
    <property type="entry name" value="D-ALANYL-D-ALANINE CARBOXYPEPTIDASE"/>
    <property type="match status" value="1"/>
</dbReference>
<dbReference type="AlphaFoldDB" id="A0A542ZXM4"/>
<dbReference type="PRINTS" id="PR00922">
    <property type="entry name" value="DADACBPTASE3"/>
</dbReference>
<evidence type="ECO:0000313" key="5">
    <source>
        <dbReference type="Proteomes" id="UP000315389"/>
    </source>
</evidence>
<dbReference type="InterPro" id="IPR000667">
    <property type="entry name" value="Peptidase_S13"/>
</dbReference>
<gene>
    <name evidence="4" type="ORF">FB461_1493</name>
</gene>
<dbReference type="Proteomes" id="UP000315389">
    <property type="component" value="Unassembled WGS sequence"/>
</dbReference>
<dbReference type="PANTHER" id="PTHR30023:SF0">
    <property type="entry name" value="PENICILLIN-SENSITIVE CARBOXYPEPTIDASE A"/>
    <property type="match status" value="1"/>
</dbReference>
<evidence type="ECO:0000313" key="4">
    <source>
        <dbReference type="EMBL" id="TQL64960.1"/>
    </source>
</evidence>
<dbReference type="InterPro" id="IPR012338">
    <property type="entry name" value="Beta-lactam/transpept-like"/>
</dbReference>
<protein>
    <submittedName>
        <fullName evidence="4">D-alanyl-D-alanine carboxypeptidase/D-alanyl-D-alanine-endopeptidase (Penicillin-binding protein 4)</fullName>
    </submittedName>
</protein>
<keyword evidence="3" id="KW-1133">Transmembrane helix</keyword>
<dbReference type="GO" id="GO:0006508">
    <property type="term" value="P:proteolysis"/>
    <property type="evidence" value="ECO:0007669"/>
    <property type="project" value="InterPro"/>
</dbReference>
<reference evidence="4 5" key="1">
    <citation type="submission" date="2019-06" db="EMBL/GenBank/DDBJ databases">
        <title>Sequencing the genomes of 1000 actinobacteria strains.</title>
        <authorList>
            <person name="Klenk H.-P."/>
        </authorList>
    </citation>
    <scope>NUCLEOTIDE SEQUENCE [LARGE SCALE GENOMIC DNA]</scope>
    <source>
        <strain evidence="4 5">DSM 4813</strain>
    </source>
</reference>
<comment type="caution">
    <text evidence="4">The sequence shown here is derived from an EMBL/GenBank/DDBJ whole genome shotgun (WGS) entry which is preliminary data.</text>
</comment>
<evidence type="ECO:0000256" key="1">
    <source>
        <dbReference type="ARBA" id="ARBA00006096"/>
    </source>
</evidence>
<proteinExistence type="inferred from homology"/>
<keyword evidence="2" id="KW-0378">Hydrolase</keyword>
<keyword evidence="4" id="KW-0121">Carboxypeptidase</keyword>
<keyword evidence="5" id="KW-1185">Reference proteome</keyword>
<accession>A0A542ZXM4</accession>
<dbReference type="GO" id="GO:0004185">
    <property type="term" value="F:serine-type carboxypeptidase activity"/>
    <property type="evidence" value="ECO:0007669"/>
    <property type="project" value="InterPro"/>
</dbReference>
<sequence length="497" mass="52188">MSLGIGARAFAQWLPGIRRNDTIEGVRRLIGLLALSVFLVATALVGPVANAAAPIWTLQDAAVARQLAVPPAAMANPSSPTGQPEWLAQDEAYRGYLDSKLALANNKAKVSAKLTKIVRAGKLGAASSIRVIDVATGQVVYDRKPGKARTVASNTKILTAITALERLGTQRTFQTTIRRSGKSATVYFVSGGDPRMTNTKLKSLARQTATAMKQKTGGAPKKVTVRLDDTIFSGPAKHKTWRKGGYNLATIQPIRGTARVEVRSADSAKSAATVFTKYLGKALGKATKAEYKGKRKAPKSASVTGSVQSETTEALVRRMLTNSDNQVAEVLHRHVALAAGYKGTFAGGVKATAKTLRKLGVSLAGLSQVDGSGLSPRNRMTTAFLTRTLRAAANPDELPLRTILYTANSLPLAGRTGTLWSGYGRFSSSESKCAAGLIVAKTGTLDYEIALSGYTVGGDGRLKAFSILVNGVKGAKRTAARKAMDAAAAAVSGGCTR</sequence>
<keyword evidence="4" id="KW-0645">Protease</keyword>
<evidence type="ECO:0000256" key="2">
    <source>
        <dbReference type="ARBA" id="ARBA00022801"/>
    </source>
</evidence>
<keyword evidence="3" id="KW-0472">Membrane</keyword>
<dbReference type="Pfam" id="PF02113">
    <property type="entry name" value="Peptidase_S13"/>
    <property type="match status" value="2"/>
</dbReference>
<dbReference type="SUPFAM" id="SSF56601">
    <property type="entry name" value="beta-lactamase/transpeptidase-like"/>
    <property type="match status" value="1"/>
</dbReference>
<comment type="similarity">
    <text evidence="1">Belongs to the peptidase S13 family.</text>
</comment>
<evidence type="ECO:0000256" key="3">
    <source>
        <dbReference type="SAM" id="Phobius"/>
    </source>
</evidence>